<feature type="compositionally biased region" description="Polar residues" evidence="1">
    <location>
        <begin position="204"/>
        <end position="215"/>
    </location>
</feature>
<sequence length="299" mass="33493">MSLKQYIFIFTVLYLECEARNKNYSLDQVKGSWVISNASENAIPFIGECPSVVIEASPKKFREKSSGQMLLKIHKMTYTFTIVAMDQSTYQVYNSESLPLANLSILTAESNAFLVLQVKRDDETYYAVLTNENKRSEKTDKKLWKFWNSNDSTKNVPLLPIKQENCGTTEGRETYVENNAMHITSITIEDTYVSDQALEYESPIDNSDNKMQGISSKKPEVTTETASVIRPRITIKLGGSTTPTTPMETSSTTPSTNKTQSLPSKKTNDDSIKIDGSFANEVLPNLIIVLLNVVLLVII</sequence>
<organism evidence="2 3">
    <name type="scientific">Henosepilachna vigintioctopunctata</name>
    <dbReference type="NCBI Taxonomy" id="420089"/>
    <lineage>
        <taxon>Eukaryota</taxon>
        <taxon>Metazoa</taxon>
        <taxon>Ecdysozoa</taxon>
        <taxon>Arthropoda</taxon>
        <taxon>Hexapoda</taxon>
        <taxon>Insecta</taxon>
        <taxon>Pterygota</taxon>
        <taxon>Neoptera</taxon>
        <taxon>Endopterygota</taxon>
        <taxon>Coleoptera</taxon>
        <taxon>Polyphaga</taxon>
        <taxon>Cucujiformia</taxon>
        <taxon>Coccinelloidea</taxon>
        <taxon>Coccinellidae</taxon>
        <taxon>Epilachninae</taxon>
        <taxon>Epilachnini</taxon>
        <taxon>Henosepilachna</taxon>
    </lineage>
</organism>
<reference evidence="2 3" key="1">
    <citation type="submission" date="2023-03" db="EMBL/GenBank/DDBJ databases">
        <title>Genome insight into feeding habits of ladybird beetles.</title>
        <authorList>
            <person name="Li H.-S."/>
            <person name="Huang Y.-H."/>
            <person name="Pang H."/>
        </authorList>
    </citation>
    <scope>NUCLEOTIDE SEQUENCE [LARGE SCALE GENOMIC DNA]</scope>
    <source>
        <strain evidence="2">SYSU_2023b</strain>
        <tissue evidence="2">Whole body</tissue>
    </source>
</reference>
<gene>
    <name evidence="2" type="ORF">WA026_005024</name>
</gene>
<proteinExistence type="predicted"/>
<evidence type="ECO:0000313" key="2">
    <source>
        <dbReference type="EMBL" id="KAK9884085.1"/>
    </source>
</evidence>
<dbReference type="AlphaFoldDB" id="A0AAW1USQ5"/>
<evidence type="ECO:0000256" key="1">
    <source>
        <dbReference type="SAM" id="MobiDB-lite"/>
    </source>
</evidence>
<feature type="region of interest" description="Disordered" evidence="1">
    <location>
        <begin position="203"/>
        <end position="270"/>
    </location>
</feature>
<dbReference type="EMBL" id="JARQZJ010000092">
    <property type="protein sequence ID" value="KAK9884085.1"/>
    <property type="molecule type" value="Genomic_DNA"/>
</dbReference>
<dbReference type="Proteomes" id="UP001431783">
    <property type="component" value="Unassembled WGS sequence"/>
</dbReference>
<comment type="caution">
    <text evidence="2">The sequence shown here is derived from an EMBL/GenBank/DDBJ whole genome shotgun (WGS) entry which is preliminary data.</text>
</comment>
<evidence type="ECO:0000313" key="3">
    <source>
        <dbReference type="Proteomes" id="UP001431783"/>
    </source>
</evidence>
<protein>
    <submittedName>
        <fullName evidence="2">Uncharacterized protein</fullName>
    </submittedName>
</protein>
<accession>A0AAW1USQ5</accession>
<keyword evidence="3" id="KW-1185">Reference proteome</keyword>
<name>A0AAW1USQ5_9CUCU</name>
<feature type="compositionally biased region" description="Low complexity" evidence="1">
    <location>
        <begin position="240"/>
        <end position="256"/>
    </location>
</feature>